<sequence length="70" mass="8120">MNQMMEAWKQVFKSIKCLRQGKKILDERWISLKHNAKLSLSFFRLVKNKTRRGPSLFGLLSLPSSSQQGP</sequence>
<evidence type="ECO:0000313" key="1">
    <source>
        <dbReference type="EMBL" id="CAF2087039.1"/>
    </source>
</evidence>
<gene>
    <name evidence="1" type="ORF">DARMORV10_A06P27300.1</name>
</gene>
<name>A0A816SLP2_BRANA</name>
<dbReference type="EMBL" id="HG994360">
    <property type="protein sequence ID" value="CAF2087039.1"/>
    <property type="molecule type" value="Genomic_DNA"/>
</dbReference>
<dbReference type="AlphaFoldDB" id="A0A816SLP2"/>
<protein>
    <submittedName>
        <fullName evidence="1">(rape) hypothetical protein</fullName>
    </submittedName>
</protein>
<accession>A0A816SLP2</accession>
<organism evidence="1">
    <name type="scientific">Brassica napus</name>
    <name type="common">Rape</name>
    <dbReference type="NCBI Taxonomy" id="3708"/>
    <lineage>
        <taxon>Eukaryota</taxon>
        <taxon>Viridiplantae</taxon>
        <taxon>Streptophyta</taxon>
        <taxon>Embryophyta</taxon>
        <taxon>Tracheophyta</taxon>
        <taxon>Spermatophyta</taxon>
        <taxon>Magnoliopsida</taxon>
        <taxon>eudicotyledons</taxon>
        <taxon>Gunneridae</taxon>
        <taxon>Pentapetalae</taxon>
        <taxon>rosids</taxon>
        <taxon>malvids</taxon>
        <taxon>Brassicales</taxon>
        <taxon>Brassicaceae</taxon>
        <taxon>Brassiceae</taxon>
        <taxon>Brassica</taxon>
    </lineage>
</organism>
<reference evidence="1" key="1">
    <citation type="submission" date="2021-01" db="EMBL/GenBank/DDBJ databases">
        <authorList>
            <consortium name="Genoscope - CEA"/>
            <person name="William W."/>
        </authorList>
    </citation>
    <scope>NUCLEOTIDE SEQUENCE</scope>
</reference>
<proteinExistence type="predicted"/>
<dbReference type="Proteomes" id="UP001295469">
    <property type="component" value="Chromosome A06"/>
</dbReference>